<evidence type="ECO:0000313" key="8">
    <source>
        <dbReference type="EMBL" id="CBN77709.1"/>
    </source>
</evidence>
<feature type="chain" id="PRO_5003117456" description="TMEM205-like domain-containing protein" evidence="6">
    <location>
        <begin position="20"/>
        <end position="208"/>
    </location>
</feature>
<dbReference type="GO" id="GO:0016020">
    <property type="term" value="C:membrane"/>
    <property type="evidence" value="ECO:0007669"/>
    <property type="project" value="UniProtKB-SubCell"/>
</dbReference>
<feature type="signal peptide" evidence="6">
    <location>
        <begin position="1"/>
        <end position="19"/>
    </location>
</feature>
<feature type="transmembrane region" description="Helical" evidence="5">
    <location>
        <begin position="175"/>
        <end position="192"/>
    </location>
</feature>
<keyword evidence="3 5" id="KW-1133">Transmembrane helix</keyword>
<keyword evidence="4 5" id="KW-0472">Membrane</keyword>
<proteinExistence type="predicted"/>
<reference evidence="8 9" key="1">
    <citation type="journal article" date="2010" name="Nature">
        <title>The Ectocarpus genome and the independent evolution of multicellularity in brown algae.</title>
        <authorList>
            <person name="Cock J.M."/>
            <person name="Sterck L."/>
            <person name="Rouze P."/>
            <person name="Scornet D."/>
            <person name="Allen A.E."/>
            <person name="Amoutzias G."/>
            <person name="Anthouard V."/>
            <person name="Artiguenave F."/>
            <person name="Aury J.M."/>
            <person name="Badger J.H."/>
            <person name="Beszteri B."/>
            <person name="Billiau K."/>
            <person name="Bonnet E."/>
            <person name="Bothwell J.H."/>
            <person name="Bowler C."/>
            <person name="Boyen C."/>
            <person name="Brownlee C."/>
            <person name="Carrano C.J."/>
            <person name="Charrier B."/>
            <person name="Cho G.Y."/>
            <person name="Coelho S.M."/>
            <person name="Collen J."/>
            <person name="Corre E."/>
            <person name="Da Silva C."/>
            <person name="Delage L."/>
            <person name="Delaroque N."/>
            <person name="Dittami S.M."/>
            <person name="Doulbeau S."/>
            <person name="Elias M."/>
            <person name="Farnham G."/>
            <person name="Gachon C.M."/>
            <person name="Gschloessl B."/>
            <person name="Heesch S."/>
            <person name="Jabbari K."/>
            <person name="Jubin C."/>
            <person name="Kawai H."/>
            <person name="Kimura K."/>
            <person name="Kloareg B."/>
            <person name="Kupper F.C."/>
            <person name="Lang D."/>
            <person name="Le Bail A."/>
            <person name="Leblanc C."/>
            <person name="Lerouge P."/>
            <person name="Lohr M."/>
            <person name="Lopez P.J."/>
            <person name="Martens C."/>
            <person name="Maumus F."/>
            <person name="Michel G."/>
            <person name="Miranda-Saavedra D."/>
            <person name="Morales J."/>
            <person name="Moreau H."/>
            <person name="Motomura T."/>
            <person name="Nagasato C."/>
            <person name="Napoli C.A."/>
            <person name="Nelson D.R."/>
            <person name="Nyvall-Collen P."/>
            <person name="Peters A.F."/>
            <person name="Pommier C."/>
            <person name="Potin P."/>
            <person name="Poulain J."/>
            <person name="Quesneville H."/>
            <person name="Read B."/>
            <person name="Rensing S.A."/>
            <person name="Ritter A."/>
            <person name="Rousvoal S."/>
            <person name="Samanta M."/>
            <person name="Samson G."/>
            <person name="Schroeder D.C."/>
            <person name="Segurens B."/>
            <person name="Strittmatter M."/>
            <person name="Tonon T."/>
            <person name="Tregear J.W."/>
            <person name="Valentin K."/>
            <person name="von Dassow P."/>
            <person name="Yamagishi T."/>
            <person name="Van de Peer Y."/>
            <person name="Wincker P."/>
        </authorList>
    </citation>
    <scope>NUCLEOTIDE SEQUENCE [LARGE SCALE GENOMIC DNA]</scope>
    <source>
        <strain evidence="9">Ec32 / CCAP1310/4</strain>
    </source>
</reference>
<feature type="transmembrane region" description="Helical" evidence="5">
    <location>
        <begin position="107"/>
        <end position="128"/>
    </location>
</feature>
<dbReference type="AlphaFoldDB" id="D8LR36"/>
<dbReference type="Proteomes" id="UP000002630">
    <property type="component" value="Linkage Group LG16"/>
</dbReference>
<evidence type="ECO:0000256" key="2">
    <source>
        <dbReference type="ARBA" id="ARBA00022692"/>
    </source>
</evidence>
<dbReference type="InterPro" id="IPR025423">
    <property type="entry name" value="TMEM205-like"/>
</dbReference>
<dbReference type="InParanoid" id="D8LR36"/>
<evidence type="ECO:0000256" key="3">
    <source>
        <dbReference type="ARBA" id="ARBA00022989"/>
    </source>
</evidence>
<dbReference type="Pfam" id="PF13664">
    <property type="entry name" value="DUF4149"/>
    <property type="match status" value="1"/>
</dbReference>
<feature type="domain" description="TMEM205-like" evidence="7">
    <location>
        <begin position="109"/>
        <end position="202"/>
    </location>
</feature>
<dbReference type="EMBL" id="FN648841">
    <property type="protein sequence ID" value="CBN77709.1"/>
    <property type="molecule type" value="Genomic_DNA"/>
</dbReference>
<keyword evidence="9" id="KW-1185">Reference proteome</keyword>
<evidence type="ECO:0000256" key="4">
    <source>
        <dbReference type="ARBA" id="ARBA00023136"/>
    </source>
</evidence>
<feature type="transmembrane region" description="Helical" evidence="5">
    <location>
        <begin position="148"/>
        <end position="168"/>
    </location>
</feature>
<evidence type="ECO:0000313" key="9">
    <source>
        <dbReference type="Proteomes" id="UP000002630"/>
    </source>
</evidence>
<evidence type="ECO:0000256" key="6">
    <source>
        <dbReference type="SAM" id="SignalP"/>
    </source>
</evidence>
<organism evidence="8 9">
    <name type="scientific">Ectocarpus siliculosus</name>
    <name type="common">Brown alga</name>
    <name type="synonym">Conferva siliculosa</name>
    <dbReference type="NCBI Taxonomy" id="2880"/>
    <lineage>
        <taxon>Eukaryota</taxon>
        <taxon>Sar</taxon>
        <taxon>Stramenopiles</taxon>
        <taxon>Ochrophyta</taxon>
        <taxon>PX clade</taxon>
        <taxon>Phaeophyceae</taxon>
        <taxon>Ectocarpales</taxon>
        <taxon>Ectocarpaceae</taxon>
        <taxon>Ectocarpus</taxon>
    </lineage>
</organism>
<name>D8LR36_ECTSI</name>
<feature type="transmembrane region" description="Helical" evidence="5">
    <location>
        <begin position="74"/>
        <end position="95"/>
    </location>
</feature>
<evidence type="ECO:0000256" key="1">
    <source>
        <dbReference type="ARBA" id="ARBA00004370"/>
    </source>
</evidence>
<keyword evidence="2 5" id="KW-0812">Transmembrane</keyword>
<dbReference type="OrthoDB" id="10356299at2759"/>
<keyword evidence="6" id="KW-0732">Signal</keyword>
<evidence type="ECO:0000256" key="5">
    <source>
        <dbReference type="SAM" id="Phobius"/>
    </source>
</evidence>
<comment type="subcellular location">
    <subcellularLocation>
        <location evidence="1">Membrane</location>
    </subcellularLocation>
</comment>
<gene>
    <name evidence="8" type="ORF">Esi_0062_0045</name>
</gene>
<evidence type="ECO:0000259" key="7">
    <source>
        <dbReference type="Pfam" id="PF13664"/>
    </source>
</evidence>
<protein>
    <recommendedName>
        <fullName evidence="7">TMEM205-like domain-containing protein</fullName>
    </recommendedName>
</protein>
<accession>D8LR36</accession>
<dbReference type="EMBL" id="FN649741">
    <property type="protein sequence ID" value="CBN77709.1"/>
    <property type="molecule type" value="Genomic_DNA"/>
</dbReference>
<sequence>MVRRRSLACALVLLGIVDGFIAPAFIPPATAGARVKLPVASSGTIAGAARRAPFVARRSSALTMTANKAPDRTAIANAAPLTFAAGCSAVASAVAEISPHAAAFVQLVCLSIWLGMSVYATFIWPVITGLNMRDSSEFASLLGKLGPSYLQLSVAMIMSLGTSSLVIGHANTTQLVILGIALGITLYNAIVLEPSAIEALEEEQVTGW</sequence>